<dbReference type="Proteomes" id="UP000762676">
    <property type="component" value="Unassembled WGS sequence"/>
</dbReference>
<comment type="caution">
    <text evidence="1">The sequence shown here is derived from an EMBL/GenBank/DDBJ whole genome shotgun (WGS) entry which is preliminary data.</text>
</comment>
<protein>
    <submittedName>
        <fullName evidence="1">Uncharacterized protein</fullName>
    </submittedName>
</protein>
<accession>A0AAV4JBM6</accession>
<organism evidence="1 2">
    <name type="scientific">Elysia marginata</name>
    <dbReference type="NCBI Taxonomy" id="1093978"/>
    <lineage>
        <taxon>Eukaryota</taxon>
        <taxon>Metazoa</taxon>
        <taxon>Spiralia</taxon>
        <taxon>Lophotrochozoa</taxon>
        <taxon>Mollusca</taxon>
        <taxon>Gastropoda</taxon>
        <taxon>Heterobranchia</taxon>
        <taxon>Euthyneura</taxon>
        <taxon>Panpulmonata</taxon>
        <taxon>Sacoglossa</taxon>
        <taxon>Placobranchoidea</taxon>
        <taxon>Plakobranchidae</taxon>
        <taxon>Elysia</taxon>
    </lineage>
</organism>
<dbReference type="EMBL" id="BMAT01003087">
    <property type="protein sequence ID" value="GFS19740.1"/>
    <property type="molecule type" value="Genomic_DNA"/>
</dbReference>
<keyword evidence="2" id="KW-1185">Reference proteome</keyword>
<sequence>MQHGIFAGIIDATPTTSPYFCLLYCTSVTSADLLQRQTKKKKFRCGSADLLVPSRGCSVPMIETIWRSCLSDLNCAAAAQLPAYGFLPEG</sequence>
<gene>
    <name evidence="1" type="ORF">ElyMa_001551900</name>
</gene>
<name>A0AAV4JBM6_9GAST</name>
<proteinExistence type="predicted"/>
<dbReference type="AlphaFoldDB" id="A0AAV4JBM6"/>
<evidence type="ECO:0000313" key="1">
    <source>
        <dbReference type="EMBL" id="GFS19740.1"/>
    </source>
</evidence>
<evidence type="ECO:0000313" key="2">
    <source>
        <dbReference type="Proteomes" id="UP000762676"/>
    </source>
</evidence>
<reference evidence="1 2" key="1">
    <citation type="journal article" date="2021" name="Elife">
        <title>Chloroplast acquisition without the gene transfer in kleptoplastic sea slugs, Plakobranchus ocellatus.</title>
        <authorList>
            <person name="Maeda T."/>
            <person name="Takahashi S."/>
            <person name="Yoshida T."/>
            <person name="Shimamura S."/>
            <person name="Takaki Y."/>
            <person name="Nagai Y."/>
            <person name="Toyoda A."/>
            <person name="Suzuki Y."/>
            <person name="Arimoto A."/>
            <person name="Ishii H."/>
            <person name="Satoh N."/>
            <person name="Nishiyama T."/>
            <person name="Hasebe M."/>
            <person name="Maruyama T."/>
            <person name="Minagawa J."/>
            <person name="Obokata J."/>
            <person name="Shigenobu S."/>
        </authorList>
    </citation>
    <scope>NUCLEOTIDE SEQUENCE [LARGE SCALE GENOMIC DNA]</scope>
</reference>